<name>A0A8T2UML1_CERRI</name>
<organism evidence="2 3">
    <name type="scientific">Ceratopteris richardii</name>
    <name type="common">Triangle waterfern</name>
    <dbReference type="NCBI Taxonomy" id="49495"/>
    <lineage>
        <taxon>Eukaryota</taxon>
        <taxon>Viridiplantae</taxon>
        <taxon>Streptophyta</taxon>
        <taxon>Embryophyta</taxon>
        <taxon>Tracheophyta</taxon>
        <taxon>Polypodiopsida</taxon>
        <taxon>Polypodiidae</taxon>
        <taxon>Polypodiales</taxon>
        <taxon>Pteridineae</taxon>
        <taxon>Pteridaceae</taxon>
        <taxon>Parkerioideae</taxon>
        <taxon>Ceratopteris</taxon>
    </lineage>
</organism>
<dbReference type="PANTHER" id="PTHR35998">
    <property type="entry name" value="OS02G0127900 PROTEIN"/>
    <property type="match status" value="1"/>
</dbReference>
<feature type="region of interest" description="Disordered" evidence="1">
    <location>
        <begin position="89"/>
        <end position="131"/>
    </location>
</feature>
<sequence>MVLWEITLATAYWLGIRRTYRLALKLQRRLIGPEHPRARDFVHRRTRNVFDIALKVHKEIQSRDLSAGRSLGNFLLRFLDRARPSANIRGTPSGHCCESAGQKKLPAGGSADSQGLAARHSQKSGASKPSNGTGKLFFSQYVGEAPSAWTVGSAFNAGIWGRRTSIQGAKSILGHRHYSLSGPASGNHGFHSPAALRGSSFDRDVFRSDIALWMGVKGPRKTMAS</sequence>
<dbReference type="PANTHER" id="PTHR35998:SF1">
    <property type="entry name" value="OS02G0127900 PROTEIN"/>
    <property type="match status" value="1"/>
</dbReference>
<evidence type="ECO:0000256" key="1">
    <source>
        <dbReference type="SAM" id="MobiDB-lite"/>
    </source>
</evidence>
<accession>A0A8T2UML1</accession>
<comment type="caution">
    <text evidence="2">The sequence shown here is derived from an EMBL/GenBank/DDBJ whole genome shotgun (WGS) entry which is preliminary data.</text>
</comment>
<evidence type="ECO:0000313" key="2">
    <source>
        <dbReference type="EMBL" id="KAH7433529.1"/>
    </source>
</evidence>
<dbReference type="Proteomes" id="UP000825935">
    <property type="component" value="Chromosome 7"/>
</dbReference>
<dbReference type="OrthoDB" id="2018352at2759"/>
<dbReference type="EMBL" id="CM035412">
    <property type="protein sequence ID" value="KAH7433529.1"/>
    <property type="molecule type" value="Genomic_DNA"/>
</dbReference>
<evidence type="ECO:0000313" key="3">
    <source>
        <dbReference type="Proteomes" id="UP000825935"/>
    </source>
</evidence>
<keyword evidence="3" id="KW-1185">Reference proteome</keyword>
<reference evidence="2" key="1">
    <citation type="submission" date="2021-08" db="EMBL/GenBank/DDBJ databases">
        <title>WGS assembly of Ceratopteris richardii.</title>
        <authorList>
            <person name="Marchant D.B."/>
            <person name="Chen G."/>
            <person name="Jenkins J."/>
            <person name="Shu S."/>
            <person name="Leebens-Mack J."/>
            <person name="Grimwood J."/>
            <person name="Schmutz J."/>
            <person name="Soltis P."/>
            <person name="Soltis D."/>
            <person name="Chen Z.-H."/>
        </authorList>
    </citation>
    <scope>NUCLEOTIDE SEQUENCE</scope>
    <source>
        <strain evidence="2">Whitten #5841</strain>
        <tissue evidence="2">Leaf</tissue>
    </source>
</reference>
<proteinExistence type="predicted"/>
<protein>
    <submittedName>
        <fullName evidence="2">Uncharacterized protein</fullName>
    </submittedName>
</protein>
<gene>
    <name evidence="2" type="ORF">KP509_07G073500</name>
</gene>
<dbReference type="AlphaFoldDB" id="A0A8T2UML1"/>